<reference evidence="1" key="2">
    <citation type="journal article" date="2015" name="Fish Shellfish Immunol.">
        <title>Early steps in the European eel (Anguilla anguilla)-Vibrio vulnificus interaction in the gills: Role of the RtxA13 toxin.</title>
        <authorList>
            <person name="Callol A."/>
            <person name="Pajuelo D."/>
            <person name="Ebbesson L."/>
            <person name="Teles M."/>
            <person name="MacKenzie S."/>
            <person name="Amaro C."/>
        </authorList>
    </citation>
    <scope>NUCLEOTIDE SEQUENCE</scope>
</reference>
<organism evidence="1">
    <name type="scientific">Anguilla anguilla</name>
    <name type="common">European freshwater eel</name>
    <name type="synonym">Muraena anguilla</name>
    <dbReference type="NCBI Taxonomy" id="7936"/>
    <lineage>
        <taxon>Eukaryota</taxon>
        <taxon>Metazoa</taxon>
        <taxon>Chordata</taxon>
        <taxon>Craniata</taxon>
        <taxon>Vertebrata</taxon>
        <taxon>Euteleostomi</taxon>
        <taxon>Actinopterygii</taxon>
        <taxon>Neopterygii</taxon>
        <taxon>Teleostei</taxon>
        <taxon>Anguilliformes</taxon>
        <taxon>Anguillidae</taxon>
        <taxon>Anguilla</taxon>
    </lineage>
</organism>
<dbReference type="EMBL" id="GBXM01107625">
    <property type="protein sequence ID" value="JAH00952.1"/>
    <property type="molecule type" value="Transcribed_RNA"/>
</dbReference>
<reference evidence="1" key="1">
    <citation type="submission" date="2014-11" db="EMBL/GenBank/DDBJ databases">
        <authorList>
            <person name="Amaro Gonzalez C."/>
        </authorList>
    </citation>
    <scope>NUCLEOTIDE SEQUENCE</scope>
</reference>
<proteinExistence type="predicted"/>
<accession>A0A0E9P9M2</accession>
<dbReference type="AlphaFoldDB" id="A0A0E9P9M2"/>
<name>A0A0E9P9M2_ANGAN</name>
<sequence>MRFPAIEITLEACVKEPTRPYKTV</sequence>
<evidence type="ECO:0000313" key="1">
    <source>
        <dbReference type="EMBL" id="JAH00952.1"/>
    </source>
</evidence>
<protein>
    <submittedName>
        <fullName evidence="1">Uncharacterized protein</fullName>
    </submittedName>
</protein>